<feature type="domain" description="Ral GTPase-activating protein subunit alpha/beta N-terminal" evidence="2">
    <location>
        <begin position="250"/>
        <end position="371"/>
    </location>
</feature>
<protein>
    <recommendedName>
        <fullName evidence="2">Ral GTPase-activating protein subunit alpha/beta N-terminal domain-containing protein</fullName>
    </recommendedName>
</protein>
<reference evidence="4" key="1">
    <citation type="submission" date="2022-11" db="UniProtKB">
        <authorList>
            <consortium name="WormBaseParasite"/>
        </authorList>
    </citation>
    <scope>IDENTIFICATION</scope>
</reference>
<dbReference type="InterPro" id="IPR046859">
    <property type="entry name" value="RGPA/RALGAPB_N"/>
</dbReference>
<feature type="region of interest" description="Disordered" evidence="1">
    <location>
        <begin position="379"/>
        <end position="420"/>
    </location>
</feature>
<name>A0A914YV69_9BILA</name>
<sequence>MRVLSEYCDSCSGLNNKNVDRLDVLGFNPGPIKKTPILVNTQANSQPSLRERAQMLQVYLDKFLDYCHRETVKIEWNDESKQLDCAKFLLDRIIVLYIYQVFPDMEQNGVDIFEGWEGSEEIEDQLDTADPIVIARYWLIRWMTNISASTMVENPAPGLLIFRQALFSSQKATNTLLTLMRESMHTPLACANVVHKVLFVIRQWILQIEFPAFVERNTVSIEASSLLLIHIFTSFFKNPYLTSSGDRLSSAVSVTHSILSIARELSNPSNFPLPRPLSKVVWSELIKRITEAVAICSSRSDAFSRGTAGGFTNTLLSICVFICAIREIDIDDKMWDEIWIVFKNGIFWQQMVQQWSKVVDNVTRALILNLFAIDIHERSDDNSEGHGKRLASNRSDKSSENGSVNGNNGGGMYGNSDEETIIEPNSDKDIQSVVQIQLKHFILNKLFKQFHV</sequence>
<dbReference type="Proteomes" id="UP000887577">
    <property type="component" value="Unplaced"/>
</dbReference>
<evidence type="ECO:0000313" key="4">
    <source>
        <dbReference type="WBParaSite" id="PSU_v2.g387.t1"/>
    </source>
</evidence>
<dbReference type="WBParaSite" id="PSU_v2.g387.t1">
    <property type="protein sequence ID" value="PSU_v2.g387.t1"/>
    <property type="gene ID" value="PSU_v2.g387"/>
</dbReference>
<dbReference type="AlphaFoldDB" id="A0A914YV69"/>
<evidence type="ECO:0000313" key="3">
    <source>
        <dbReference type="Proteomes" id="UP000887577"/>
    </source>
</evidence>
<proteinExistence type="predicted"/>
<dbReference type="Pfam" id="PF20412">
    <property type="entry name" value="RALGAPB_N"/>
    <property type="match status" value="1"/>
</dbReference>
<evidence type="ECO:0000259" key="2">
    <source>
        <dbReference type="Pfam" id="PF20412"/>
    </source>
</evidence>
<organism evidence="3 4">
    <name type="scientific">Panagrolaimus superbus</name>
    <dbReference type="NCBI Taxonomy" id="310955"/>
    <lineage>
        <taxon>Eukaryota</taxon>
        <taxon>Metazoa</taxon>
        <taxon>Ecdysozoa</taxon>
        <taxon>Nematoda</taxon>
        <taxon>Chromadorea</taxon>
        <taxon>Rhabditida</taxon>
        <taxon>Tylenchina</taxon>
        <taxon>Panagrolaimomorpha</taxon>
        <taxon>Panagrolaimoidea</taxon>
        <taxon>Panagrolaimidae</taxon>
        <taxon>Panagrolaimus</taxon>
    </lineage>
</organism>
<accession>A0A914YV69</accession>
<keyword evidence="3" id="KW-1185">Reference proteome</keyword>
<evidence type="ECO:0000256" key="1">
    <source>
        <dbReference type="SAM" id="MobiDB-lite"/>
    </source>
</evidence>